<dbReference type="RefSeq" id="WP_344048607.1">
    <property type="nucleotide sequence ID" value="NZ_BAAAPB010000008.1"/>
</dbReference>
<dbReference type="Proteomes" id="UP001500571">
    <property type="component" value="Unassembled WGS sequence"/>
</dbReference>
<proteinExistence type="predicted"/>
<dbReference type="EMBL" id="BAAAPB010000008">
    <property type="protein sequence ID" value="GAA1977531.1"/>
    <property type="molecule type" value="Genomic_DNA"/>
</dbReference>
<evidence type="ECO:0000313" key="2">
    <source>
        <dbReference type="Proteomes" id="UP001500571"/>
    </source>
</evidence>
<evidence type="ECO:0000313" key="1">
    <source>
        <dbReference type="EMBL" id="GAA1977531.1"/>
    </source>
</evidence>
<keyword evidence="2" id="KW-1185">Reference proteome</keyword>
<organism evidence="1 2">
    <name type="scientific">Nocardioides panacihumi</name>
    <dbReference type="NCBI Taxonomy" id="400774"/>
    <lineage>
        <taxon>Bacteria</taxon>
        <taxon>Bacillati</taxon>
        <taxon>Actinomycetota</taxon>
        <taxon>Actinomycetes</taxon>
        <taxon>Propionibacteriales</taxon>
        <taxon>Nocardioidaceae</taxon>
        <taxon>Nocardioides</taxon>
    </lineage>
</organism>
<accession>A0ABN2RZ33</accession>
<protein>
    <recommendedName>
        <fullName evidence="3">Type II secretion system protein GspE N-terminal domain-containing protein</fullName>
    </recommendedName>
</protein>
<reference evidence="1 2" key="1">
    <citation type="journal article" date="2019" name="Int. J. Syst. Evol. Microbiol.">
        <title>The Global Catalogue of Microorganisms (GCM) 10K type strain sequencing project: providing services to taxonomists for standard genome sequencing and annotation.</title>
        <authorList>
            <consortium name="The Broad Institute Genomics Platform"/>
            <consortium name="The Broad Institute Genome Sequencing Center for Infectious Disease"/>
            <person name="Wu L."/>
            <person name="Ma J."/>
        </authorList>
    </citation>
    <scope>NUCLEOTIDE SEQUENCE [LARGE SCALE GENOMIC DNA]</scope>
    <source>
        <strain evidence="1 2">JCM 15309</strain>
    </source>
</reference>
<gene>
    <name evidence="1" type="ORF">GCM10009798_43440</name>
</gene>
<comment type="caution">
    <text evidence="1">The sequence shown here is derived from an EMBL/GenBank/DDBJ whole genome shotgun (WGS) entry which is preliminary data.</text>
</comment>
<name>A0ABN2RZ33_9ACTN</name>
<sequence length="114" mass="11993">MVSAPDGGPSLADVQSYLTSAGLNPAKIGDAAIADALEAERQDQANRLRFPLGLYDDSLAEALCRRVARNLSVRPLPLGVQPTVTDAGAATAYIGSTDPEVRRLEAPYRKVTVG</sequence>
<evidence type="ECO:0008006" key="3">
    <source>
        <dbReference type="Google" id="ProtNLM"/>
    </source>
</evidence>